<comment type="caution">
    <text evidence="1">The sequence shown here is derived from an EMBL/GenBank/DDBJ whole genome shotgun (WGS) entry which is preliminary data.</text>
</comment>
<dbReference type="EMBL" id="PEXT01000025">
    <property type="protein sequence ID" value="PIS43441.1"/>
    <property type="molecule type" value="Genomic_DNA"/>
</dbReference>
<dbReference type="Pfam" id="PF07963">
    <property type="entry name" value="N_methyl"/>
    <property type="match status" value="1"/>
</dbReference>
<name>A0A2H0YY76_9BACT</name>
<evidence type="ECO:0000313" key="1">
    <source>
        <dbReference type="EMBL" id="PIS43441.1"/>
    </source>
</evidence>
<sequence length="199" mass="21312">MNTKGFTLVETMVAITIITLAVAGPMFAASRAVVAAQGARYQLIASHLAQEGIEYVRLMRDNEYLATRPGGSHVSGDPWDNFLNGSSSYSGSIEQCRTKINSTNICTLDPVSAPTMCVGAVGACSLQVCPGGTCTVPLYLTAGGIYTQQSAGNTKTVFTRTIQTYSPTAVDERIDSKVSWNFHGTTYLVTVSDHLTQWQ</sequence>
<protein>
    <submittedName>
        <fullName evidence="1">Uncharacterized protein</fullName>
    </submittedName>
</protein>
<accession>A0A2H0YY76</accession>
<reference evidence="2" key="1">
    <citation type="submission" date="2017-09" db="EMBL/GenBank/DDBJ databases">
        <title>Depth-based differentiation of microbial function through sediment-hosted aquifers and enrichment of novel symbionts in the deep terrestrial subsurface.</title>
        <authorList>
            <person name="Probst A.J."/>
            <person name="Ladd B."/>
            <person name="Jarett J.K."/>
            <person name="Geller-Mcgrath D.E."/>
            <person name="Sieber C.M.K."/>
            <person name="Emerson J.B."/>
            <person name="Anantharaman K."/>
            <person name="Thomas B.C."/>
            <person name="Malmstrom R."/>
            <person name="Stieglmeier M."/>
            <person name="Klingl A."/>
            <person name="Woyke T."/>
            <person name="Ryan C.M."/>
            <person name="Banfield J.F."/>
        </authorList>
    </citation>
    <scope>NUCLEOTIDE SEQUENCE [LARGE SCALE GENOMIC DNA]</scope>
</reference>
<dbReference type="NCBIfam" id="TIGR02532">
    <property type="entry name" value="IV_pilin_GFxxxE"/>
    <property type="match status" value="1"/>
</dbReference>
<dbReference type="AlphaFoldDB" id="A0A2H0YY76"/>
<evidence type="ECO:0000313" key="2">
    <source>
        <dbReference type="Proteomes" id="UP000228687"/>
    </source>
</evidence>
<proteinExistence type="predicted"/>
<dbReference type="InterPro" id="IPR012902">
    <property type="entry name" value="N_methyl_site"/>
</dbReference>
<dbReference type="Proteomes" id="UP000228687">
    <property type="component" value="Unassembled WGS sequence"/>
</dbReference>
<organism evidence="1 2">
    <name type="scientific">Candidatus Kaiserbacteria bacterium CG08_land_8_20_14_0_20_50_21</name>
    <dbReference type="NCBI Taxonomy" id="1974604"/>
    <lineage>
        <taxon>Bacteria</taxon>
        <taxon>Candidatus Kaiseribacteriota</taxon>
    </lineage>
</organism>
<gene>
    <name evidence="1" type="ORF">COT23_01280</name>
</gene>